<sequence length="52" mass="5752">MLDNGLMPLAIMAISFLIHIWSPAGTNTTLASVSLSLALLQLAFFRRVRHLE</sequence>
<keyword evidence="1" id="KW-0472">Membrane</keyword>
<reference evidence="2" key="1">
    <citation type="submission" date="2018-05" db="EMBL/GenBank/DDBJ databases">
        <authorList>
            <person name="Lanie J.A."/>
            <person name="Ng W.-L."/>
            <person name="Kazmierczak K.M."/>
            <person name="Andrzejewski T.M."/>
            <person name="Davidsen T.M."/>
            <person name="Wayne K.J."/>
            <person name="Tettelin H."/>
            <person name="Glass J.I."/>
            <person name="Rusch D."/>
            <person name="Podicherti R."/>
            <person name="Tsui H.-C.T."/>
            <person name="Winkler M.E."/>
        </authorList>
    </citation>
    <scope>NUCLEOTIDE SEQUENCE</scope>
</reference>
<gene>
    <name evidence="2" type="ORF">METZ01_LOCUS166909</name>
</gene>
<proteinExistence type="predicted"/>
<protein>
    <submittedName>
        <fullName evidence="2">Uncharacterized protein</fullName>
    </submittedName>
</protein>
<keyword evidence="1" id="KW-1133">Transmembrane helix</keyword>
<name>A0A382BJT1_9ZZZZ</name>
<keyword evidence="1" id="KW-0812">Transmembrane</keyword>
<dbReference type="EMBL" id="UINC01030146">
    <property type="protein sequence ID" value="SVB14055.1"/>
    <property type="molecule type" value="Genomic_DNA"/>
</dbReference>
<accession>A0A382BJT1</accession>
<evidence type="ECO:0000256" key="1">
    <source>
        <dbReference type="SAM" id="Phobius"/>
    </source>
</evidence>
<dbReference type="AlphaFoldDB" id="A0A382BJT1"/>
<evidence type="ECO:0000313" key="2">
    <source>
        <dbReference type="EMBL" id="SVB14055.1"/>
    </source>
</evidence>
<feature type="transmembrane region" description="Helical" evidence="1">
    <location>
        <begin position="28"/>
        <end position="45"/>
    </location>
</feature>
<organism evidence="2">
    <name type="scientific">marine metagenome</name>
    <dbReference type="NCBI Taxonomy" id="408172"/>
    <lineage>
        <taxon>unclassified sequences</taxon>
        <taxon>metagenomes</taxon>
        <taxon>ecological metagenomes</taxon>
    </lineage>
</organism>